<protein>
    <submittedName>
        <fullName evidence="3">Uncharacterized protein</fullName>
    </submittedName>
</protein>
<dbReference type="Proteomes" id="UP000571857">
    <property type="component" value="Unassembled WGS sequence"/>
</dbReference>
<evidence type="ECO:0000313" key="4">
    <source>
        <dbReference type="Proteomes" id="UP000439965"/>
    </source>
</evidence>
<dbReference type="GeneID" id="93223171"/>
<gene>
    <name evidence="3" type="ORF">GTI89_04570</name>
    <name evidence="2" type="ORF">HWH42_03525</name>
</gene>
<keyword evidence="1" id="KW-0472">Membrane</keyword>
<dbReference type="RefSeq" id="WP_003128253.1">
    <property type="nucleotide sequence ID" value="NZ_BTSN01000004.1"/>
</dbReference>
<reference evidence="3 4" key="1">
    <citation type="submission" date="2019-04" db="EMBL/GenBank/DDBJ databases">
        <title>Step-wise assembly of the neonatal virome modulated by breast feeding.</title>
        <authorList>
            <person name="Liang G."/>
            <person name="Bushman F."/>
        </authorList>
    </citation>
    <scope>NUCLEOTIDE SEQUENCE [LARGE SCALE GENOMIC DNA]</scope>
    <source>
        <strain evidence="3 4">E3404</strain>
    </source>
</reference>
<proteinExistence type="predicted"/>
<organism evidence="3 4">
    <name type="scientific">Enterococcus gallinarum</name>
    <dbReference type="NCBI Taxonomy" id="1353"/>
    <lineage>
        <taxon>Bacteria</taxon>
        <taxon>Bacillati</taxon>
        <taxon>Bacillota</taxon>
        <taxon>Bacilli</taxon>
        <taxon>Lactobacillales</taxon>
        <taxon>Enterococcaceae</taxon>
        <taxon>Enterococcus</taxon>
    </lineage>
</organism>
<reference evidence="2 5" key="2">
    <citation type="submission" date="2020-06" db="EMBL/GenBank/DDBJ databases">
        <title>Crossreactivity between MHC class I-restricted antigens from cancer cells and an enterococcal bacteriophage.</title>
        <authorList>
            <person name="Fluckiger A."/>
            <person name="Daillere R."/>
            <person name="Sassi M."/>
            <person name="Cattoir V."/>
            <person name="Kroemer G."/>
            <person name="Zitvogel L."/>
        </authorList>
    </citation>
    <scope>NUCLEOTIDE SEQUENCE [LARGE SCALE GENOMIC DNA]</scope>
    <source>
        <strain evidence="2 5">EG4</strain>
    </source>
</reference>
<dbReference type="AlphaFoldDB" id="A0A4V0DBP6"/>
<keyword evidence="1" id="KW-1133">Transmembrane helix</keyword>
<dbReference type="EMBL" id="WVTI01000003">
    <property type="protein sequence ID" value="MXS25350.1"/>
    <property type="molecule type" value="Genomic_DNA"/>
</dbReference>
<sequence>MRKRIKISLILLWVGFNVFLLFLPNMLFTDSLSKPVVFEESLELPSNKSTLEEVLTNAGKVTQYNNTGEGSQYVNTYAVEIEKLLKEMGISSEYLVTLSQNLKIDSETVYWQINYSSIEGYGEALIEESTNKIVQFKYYPEQSFQEIDPEKILGAYFKYLNIEISSIKKDSPLFEVSFADGQNIKAVIDNYRIILNYPSVE</sequence>
<evidence type="ECO:0000313" key="3">
    <source>
        <dbReference type="EMBL" id="MXS25350.1"/>
    </source>
</evidence>
<accession>A0A4V0DBP6</accession>
<evidence type="ECO:0000313" key="5">
    <source>
        <dbReference type="Proteomes" id="UP000571857"/>
    </source>
</evidence>
<dbReference type="EMBL" id="JABXJK010000009">
    <property type="protein sequence ID" value="MBA0971671.1"/>
    <property type="molecule type" value="Genomic_DNA"/>
</dbReference>
<comment type="caution">
    <text evidence="3">The sequence shown here is derived from an EMBL/GenBank/DDBJ whole genome shotgun (WGS) entry which is preliminary data.</text>
</comment>
<name>A0A4V0DBP6_ENTGA</name>
<evidence type="ECO:0000313" key="2">
    <source>
        <dbReference type="EMBL" id="MBA0971671.1"/>
    </source>
</evidence>
<feature type="transmembrane region" description="Helical" evidence="1">
    <location>
        <begin position="7"/>
        <end position="28"/>
    </location>
</feature>
<keyword evidence="1" id="KW-0812">Transmembrane</keyword>
<evidence type="ECO:0000256" key="1">
    <source>
        <dbReference type="SAM" id="Phobius"/>
    </source>
</evidence>
<dbReference type="Proteomes" id="UP000439965">
    <property type="component" value="Unassembled WGS sequence"/>
</dbReference>